<accession>A0A3M2M9S8</accession>
<organism evidence="3 4">
    <name type="scientific">Streptomyces triticirhizae</name>
    <dbReference type="NCBI Taxonomy" id="2483353"/>
    <lineage>
        <taxon>Bacteria</taxon>
        <taxon>Bacillati</taxon>
        <taxon>Actinomycetota</taxon>
        <taxon>Actinomycetes</taxon>
        <taxon>Kitasatosporales</taxon>
        <taxon>Streptomycetaceae</taxon>
        <taxon>Streptomyces</taxon>
    </lineage>
</organism>
<dbReference type="Pfam" id="PF00496">
    <property type="entry name" value="SBP_bac_5"/>
    <property type="match status" value="1"/>
</dbReference>
<sequence>MNPWTGAGSSAPRVAPRPRGVPSGKVHPVEPLARGMSRTVYQRRTEPFRHGRTGRCRPTPPMTHQTWDDSTLRLLKLLPEVLRRATHDQRIALARSRLLRHRHRPGAHGLLGGGTNASSGDGLILNAYAGASGTFVENWNPLSPTVLSGAQGMIYEPLFYFNNLKPATEEPTPLLGTSYSWNEDGTVLSVETRDGVNWSDGEPFSAEDVAFTFNLIRDTPELNTTGTTPEAEAVDDTHVTLTFEEPSFMDAPTLLGGTYIVPEHIWSEKPDPATDPNREPVGTGPMVASDFTPQSYLVEKNPEFRNADDVQVGGLRYHSLSGNQAATDKLLAKQLDWAGIFIPDVDNVLGNRDDIGLTSFGSQQVVLATCANAELGCEGPQTDPAVRHALSAALDRDQVNRLAYYDRAEPISATFALLERDADLIAPDLREPMPGSPDVEAAKSLLEEAGWTMGSDGIYVRDGERLSMNVQVTTGYTDYITALDAMAQQAKAAGIELVTRQVANSENTSSQGLGNFELAISGIFQGRGPDPYYIYETYFSSENTGPVGESINPYGNVVRYSNPEVDEALVAAASTEDMAVRAEQYAIIQEHIVEDMPYIPVVNNISFATYSTERVTGFPTEDDLWASPDVIGAPSNGLVIQRLRPVN</sequence>
<dbReference type="PANTHER" id="PTHR30290:SF82">
    <property type="entry name" value="ABC-TYPE DIPEPTIDE_OLIGOPEPTIDE TRANSPORT SYSTEM, PERIPLASMIC COMPONENT"/>
    <property type="match status" value="1"/>
</dbReference>
<feature type="domain" description="Solute-binding protein family 5" evidence="2">
    <location>
        <begin position="170"/>
        <end position="544"/>
    </location>
</feature>
<dbReference type="PANTHER" id="PTHR30290">
    <property type="entry name" value="PERIPLASMIC BINDING COMPONENT OF ABC TRANSPORTER"/>
    <property type="match status" value="1"/>
</dbReference>
<dbReference type="Proteomes" id="UP000278673">
    <property type="component" value="Unassembled WGS sequence"/>
</dbReference>
<feature type="region of interest" description="Disordered" evidence="1">
    <location>
        <begin position="1"/>
        <end position="65"/>
    </location>
</feature>
<evidence type="ECO:0000259" key="2">
    <source>
        <dbReference type="Pfam" id="PF00496"/>
    </source>
</evidence>
<evidence type="ECO:0000313" key="3">
    <source>
        <dbReference type="EMBL" id="RMI46229.1"/>
    </source>
</evidence>
<dbReference type="InterPro" id="IPR000914">
    <property type="entry name" value="SBP_5_dom"/>
</dbReference>
<keyword evidence="4" id="KW-1185">Reference proteome</keyword>
<dbReference type="EMBL" id="RFFJ01000003">
    <property type="protein sequence ID" value="RMI46229.1"/>
    <property type="molecule type" value="Genomic_DNA"/>
</dbReference>
<dbReference type="SUPFAM" id="SSF53850">
    <property type="entry name" value="Periplasmic binding protein-like II"/>
    <property type="match status" value="1"/>
</dbReference>
<dbReference type="GO" id="GO:0015833">
    <property type="term" value="P:peptide transport"/>
    <property type="evidence" value="ECO:0007669"/>
    <property type="project" value="TreeGrafter"/>
</dbReference>
<evidence type="ECO:0000256" key="1">
    <source>
        <dbReference type="SAM" id="MobiDB-lite"/>
    </source>
</evidence>
<evidence type="ECO:0000313" key="4">
    <source>
        <dbReference type="Proteomes" id="UP000278673"/>
    </source>
</evidence>
<reference evidence="3 4" key="1">
    <citation type="submission" date="2018-10" db="EMBL/GenBank/DDBJ databases">
        <title>Isolation, diversity and antifungal activity of actinobacteria from wheat.</title>
        <authorList>
            <person name="Han C."/>
        </authorList>
    </citation>
    <scope>NUCLEOTIDE SEQUENCE [LARGE SCALE GENOMIC DNA]</scope>
    <source>
        <strain evidence="3 4">NEAU-YY642</strain>
    </source>
</reference>
<dbReference type="CDD" id="cd08509">
    <property type="entry name" value="PBP2_TmCBP_oligosaccharides_like"/>
    <property type="match status" value="1"/>
</dbReference>
<dbReference type="GO" id="GO:1904680">
    <property type="term" value="F:peptide transmembrane transporter activity"/>
    <property type="evidence" value="ECO:0007669"/>
    <property type="project" value="TreeGrafter"/>
</dbReference>
<comment type="caution">
    <text evidence="3">The sequence shown here is derived from an EMBL/GenBank/DDBJ whole genome shotgun (WGS) entry which is preliminary data.</text>
</comment>
<feature type="compositionally biased region" description="Low complexity" evidence="1">
    <location>
        <begin position="7"/>
        <end position="24"/>
    </location>
</feature>
<proteinExistence type="predicted"/>
<name>A0A3M2M9S8_9ACTN</name>
<dbReference type="Gene3D" id="3.90.76.10">
    <property type="entry name" value="Dipeptide-binding Protein, Domain 1"/>
    <property type="match status" value="1"/>
</dbReference>
<protein>
    <submittedName>
        <fullName evidence="3">ABC transporter substrate-binding protein</fullName>
    </submittedName>
</protein>
<dbReference type="InterPro" id="IPR039424">
    <property type="entry name" value="SBP_5"/>
</dbReference>
<dbReference type="AlphaFoldDB" id="A0A3M2M9S8"/>
<gene>
    <name evidence="3" type="ORF">EBN88_01250</name>
</gene>
<dbReference type="Gene3D" id="3.40.190.10">
    <property type="entry name" value="Periplasmic binding protein-like II"/>
    <property type="match status" value="1"/>
</dbReference>
<dbReference type="Gene3D" id="3.10.105.10">
    <property type="entry name" value="Dipeptide-binding Protein, Domain 3"/>
    <property type="match status" value="1"/>
</dbReference>